<keyword evidence="9 13" id="KW-0378">Hydrolase</keyword>
<keyword evidence="6" id="KW-0479">Metal-binding</keyword>
<dbReference type="PROSITE" id="PS00743">
    <property type="entry name" value="BETA_LACTAMASE_B_1"/>
    <property type="match status" value="1"/>
</dbReference>
<comment type="catalytic activity">
    <reaction evidence="1">
        <text>a beta-lactam + H2O = a substituted beta-amino acid</text>
        <dbReference type="Rhea" id="RHEA:20401"/>
        <dbReference type="ChEBI" id="CHEBI:15377"/>
        <dbReference type="ChEBI" id="CHEBI:35627"/>
        <dbReference type="ChEBI" id="CHEBI:140347"/>
        <dbReference type="EC" id="3.5.2.6"/>
    </reaction>
</comment>
<evidence type="ECO:0000256" key="9">
    <source>
        <dbReference type="ARBA" id="ARBA00022801"/>
    </source>
</evidence>
<evidence type="ECO:0000256" key="5">
    <source>
        <dbReference type="ARBA" id="ARBA00012865"/>
    </source>
</evidence>
<keyword evidence="14" id="KW-1185">Reference proteome</keyword>
<proteinExistence type="inferred from homology"/>
<dbReference type="Pfam" id="PF00753">
    <property type="entry name" value="Lactamase_B"/>
    <property type="match status" value="1"/>
</dbReference>
<dbReference type="GO" id="GO:0046677">
    <property type="term" value="P:response to antibiotic"/>
    <property type="evidence" value="ECO:0007669"/>
    <property type="project" value="UniProtKB-KW"/>
</dbReference>
<evidence type="ECO:0000259" key="12">
    <source>
        <dbReference type="SMART" id="SM00849"/>
    </source>
</evidence>
<dbReference type="GO" id="GO:0008800">
    <property type="term" value="F:beta-lactamase activity"/>
    <property type="evidence" value="ECO:0007669"/>
    <property type="project" value="UniProtKB-EC"/>
</dbReference>
<evidence type="ECO:0000256" key="10">
    <source>
        <dbReference type="ARBA" id="ARBA00022833"/>
    </source>
</evidence>
<name>A0A7W8HJU5_9BURK</name>
<evidence type="ECO:0000256" key="8">
    <source>
        <dbReference type="ARBA" id="ARBA00022764"/>
    </source>
</evidence>
<comment type="subcellular location">
    <subcellularLocation>
        <location evidence="3">Periplasm</location>
    </subcellularLocation>
</comment>
<evidence type="ECO:0000256" key="11">
    <source>
        <dbReference type="ARBA" id="ARBA00023251"/>
    </source>
</evidence>
<dbReference type="AlphaFoldDB" id="A0A7W8HJU5"/>
<evidence type="ECO:0000256" key="2">
    <source>
        <dbReference type="ARBA" id="ARBA00001947"/>
    </source>
</evidence>
<dbReference type="PANTHER" id="PTHR42951:SF14">
    <property type="entry name" value="METALLO-BETA-LACTAMASE SUPERFAMILY PROTEIN"/>
    <property type="match status" value="1"/>
</dbReference>
<keyword evidence="7" id="KW-0732">Signal</keyword>
<gene>
    <name evidence="13" type="ORF">HNQ70_003412</name>
</gene>
<evidence type="ECO:0000256" key="3">
    <source>
        <dbReference type="ARBA" id="ARBA00004418"/>
    </source>
</evidence>
<feature type="domain" description="Metallo-beta-lactamase" evidence="12">
    <location>
        <begin position="49"/>
        <end position="214"/>
    </location>
</feature>
<dbReference type="PANTHER" id="PTHR42951">
    <property type="entry name" value="METALLO-BETA-LACTAMASE DOMAIN-CONTAINING"/>
    <property type="match status" value="1"/>
</dbReference>
<evidence type="ECO:0000313" key="14">
    <source>
        <dbReference type="Proteomes" id="UP000532440"/>
    </source>
</evidence>
<comment type="cofactor">
    <cofactor evidence="2">
        <name>Zn(2+)</name>
        <dbReference type="ChEBI" id="CHEBI:29105"/>
    </cofactor>
</comment>
<dbReference type="GO" id="GO:0042597">
    <property type="term" value="C:periplasmic space"/>
    <property type="evidence" value="ECO:0007669"/>
    <property type="project" value="UniProtKB-SubCell"/>
</dbReference>
<dbReference type="SMART" id="SM00849">
    <property type="entry name" value="Lactamase_B"/>
    <property type="match status" value="1"/>
</dbReference>
<comment type="similarity">
    <text evidence="4">Belongs to the metallo-beta-lactamase superfamily. Class-B beta-lactamase family.</text>
</comment>
<dbReference type="SUPFAM" id="SSF56281">
    <property type="entry name" value="Metallo-hydrolase/oxidoreductase"/>
    <property type="match status" value="1"/>
</dbReference>
<dbReference type="CDD" id="cd06262">
    <property type="entry name" value="metallo-hydrolase-like_MBL-fold"/>
    <property type="match status" value="1"/>
</dbReference>
<dbReference type="EMBL" id="JACHGB010000006">
    <property type="protein sequence ID" value="MBB5273384.1"/>
    <property type="molecule type" value="Genomic_DNA"/>
</dbReference>
<dbReference type="RefSeq" id="WP_183969861.1">
    <property type="nucleotide sequence ID" value="NZ_BAABEW010000024.1"/>
</dbReference>
<dbReference type="InterPro" id="IPR036866">
    <property type="entry name" value="RibonucZ/Hydroxyglut_hydro"/>
</dbReference>
<dbReference type="Gene3D" id="3.60.15.10">
    <property type="entry name" value="Ribonuclease Z/Hydroxyacylglutathione hydrolase-like"/>
    <property type="match status" value="1"/>
</dbReference>
<dbReference type="GO" id="GO:0008270">
    <property type="term" value="F:zinc ion binding"/>
    <property type="evidence" value="ECO:0007669"/>
    <property type="project" value="InterPro"/>
</dbReference>
<evidence type="ECO:0000256" key="7">
    <source>
        <dbReference type="ARBA" id="ARBA00022729"/>
    </source>
</evidence>
<organism evidence="13 14">
    <name type="scientific">Quisquiliibacterium transsilvanicum</name>
    <dbReference type="NCBI Taxonomy" id="1549638"/>
    <lineage>
        <taxon>Bacteria</taxon>
        <taxon>Pseudomonadati</taxon>
        <taxon>Pseudomonadota</taxon>
        <taxon>Betaproteobacteria</taxon>
        <taxon>Burkholderiales</taxon>
        <taxon>Burkholderiaceae</taxon>
        <taxon>Quisquiliibacterium</taxon>
    </lineage>
</organism>
<dbReference type="InterPro" id="IPR050855">
    <property type="entry name" value="NDM-1-like"/>
</dbReference>
<accession>A0A7W8HJU5</accession>
<keyword evidence="8" id="KW-0574">Periplasm</keyword>
<keyword evidence="11" id="KW-0046">Antibiotic resistance</keyword>
<evidence type="ECO:0000256" key="4">
    <source>
        <dbReference type="ARBA" id="ARBA00005250"/>
    </source>
</evidence>
<dbReference type="InterPro" id="IPR001279">
    <property type="entry name" value="Metallo-B-lactamas"/>
</dbReference>
<evidence type="ECO:0000313" key="13">
    <source>
        <dbReference type="EMBL" id="MBB5273384.1"/>
    </source>
</evidence>
<comment type="caution">
    <text evidence="13">The sequence shown here is derived from an EMBL/GenBank/DDBJ whole genome shotgun (WGS) entry which is preliminary data.</text>
</comment>
<protein>
    <recommendedName>
        <fullName evidence="5">beta-lactamase</fullName>
        <ecNumber evidence="5">3.5.2.6</ecNumber>
    </recommendedName>
</protein>
<evidence type="ECO:0000256" key="1">
    <source>
        <dbReference type="ARBA" id="ARBA00001526"/>
    </source>
</evidence>
<dbReference type="Proteomes" id="UP000532440">
    <property type="component" value="Unassembled WGS sequence"/>
</dbReference>
<sequence>MPPLPPTLHVIERDWLSCNQVVFFDDCDDDGNPGPCATLVDSGYVKHADTTVALVRRVIERRGPPQRRLTRLLNTHLHSDHCGGNAAIAKAFGCPVFVPAAELEAVRRWDEEALTFAGTGQRCAHFAAEGGLHPGETLRLGGAGWDVHAAPGHDPHSLILHCPEHRVLISADALWENGFGVIFPELDGESGFAEQQAVLELIGTLEVDTVIPGHGRPFGDPDAAIERAMRRLDAMRSDPARNARNAIRVLVKFLLLDRERVEFETMAHDVRNASVLRNSARLMGMELRDALRWGVDELERQGQLAREGGWLVNRDP</sequence>
<dbReference type="InterPro" id="IPR001018">
    <property type="entry name" value="Beta-lactamase_class-B_CS"/>
</dbReference>
<evidence type="ECO:0000256" key="6">
    <source>
        <dbReference type="ARBA" id="ARBA00022723"/>
    </source>
</evidence>
<dbReference type="GO" id="GO:0017001">
    <property type="term" value="P:antibiotic catabolic process"/>
    <property type="evidence" value="ECO:0007669"/>
    <property type="project" value="InterPro"/>
</dbReference>
<keyword evidence="10" id="KW-0862">Zinc</keyword>
<dbReference type="EC" id="3.5.2.6" evidence="5"/>
<reference evidence="13 14" key="1">
    <citation type="submission" date="2020-08" db="EMBL/GenBank/DDBJ databases">
        <title>Genomic Encyclopedia of Type Strains, Phase IV (KMG-IV): sequencing the most valuable type-strain genomes for metagenomic binning, comparative biology and taxonomic classification.</title>
        <authorList>
            <person name="Goeker M."/>
        </authorList>
    </citation>
    <scope>NUCLEOTIDE SEQUENCE [LARGE SCALE GENOMIC DNA]</scope>
    <source>
        <strain evidence="13 14">DSM 29781</strain>
    </source>
</reference>